<organism evidence="2 3">
    <name type="scientific">Puccinia striiformis f. sp. tritici PST-78</name>
    <dbReference type="NCBI Taxonomy" id="1165861"/>
    <lineage>
        <taxon>Eukaryota</taxon>
        <taxon>Fungi</taxon>
        <taxon>Dikarya</taxon>
        <taxon>Basidiomycota</taxon>
        <taxon>Pucciniomycotina</taxon>
        <taxon>Pucciniomycetes</taxon>
        <taxon>Pucciniales</taxon>
        <taxon>Pucciniaceae</taxon>
        <taxon>Puccinia</taxon>
    </lineage>
</organism>
<feature type="region of interest" description="Disordered" evidence="1">
    <location>
        <begin position="91"/>
        <end position="116"/>
    </location>
</feature>
<protein>
    <submittedName>
        <fullName evidence="2">Uncharacterized protein</fullName>
    </submittedName>
</protein>
<evidence type="ECO:0000313" key="2">
    <source>
        <dbReference type="EMBL" id="KNF06013.1"/>
    </source>
</evidence>
<sequence length="116" mass="13176">MKFKTPSRASQMKTWYKVQASKIDLAGHNAGIALDLRDLHNEWIAINIVFTPNAFQGFVLQAAVVDSGAPYQEAFELHVKQLVQSNEARGFPYCNKRDRNGNRRQAKVIQTPHKTH</sequence>
<dbReference type="AlphaFoldDB" id="A0A0L0W3A0"/>
<comment type="caution">
    <text evidence="2">The sequence shown here is derived from an EMBL/GenBank/DDBJ whole genome shotgun (WGS) entry which is preliminary data.</text>
</comment>
<name>A0A0L0W3A0_9BASI</name>
<proteinExistence type="predicted"/>
<dbReference type="Proteomes" id="UP000054564">
    <property type="component" value="Unassembled WGS sequence"/>
</dbReference>
<dbReference type="EMBL" id="AJIL01000005">
    <property type="protein sequence ID" value="KNF06013.1"/>
    <property type="molecule type" value="Genomic_DNA"/>
</dbReference>
<dbReference type="OrthoDB" id="2507000at2759"/>
<reference evidence="3" key="1">
    <citation type="submission" date="2014-03" db="EMBL/GenBank/DDBJ databases">
        <title>The Genome Sequence of Puccinia striiformis f. sp. tritici PST-78.</title>
        <authorList>
            <consortium name="The Broad Institute Genome Sequencing Platform"/>
            <person name="Cuomo C."/>
            <person name="Hulbert S."/>
            <person name="Chen X."/>
            <person name="Walker B."/>
            <person name="Young S.K."/>
            <person name="Zeng Q."/>
            <person name="Gargeya S."/>
            <person name="Fitzgerald M."/>
            <person name="Haas B."/>
            <person name="Abouelleil A."/>
            <person name="Alvarado L."/>
            <person name="Arachchi H.M."/>
            <person name="Berlin A.M."/>
            <person name="Chapman S.B."/>
            <person name="Goldberg J."/>
            <person name="Griggs A."/>
            <person name="Gujja S."/>
            <person name="Hansen M."/>
            <person name="Howarth C."/>
            <person name="Imamovic A."/>
            <person name="Larimer J."/>
            <person name="McCowan C."/>
            <person name="Montmayeur A."/>
            <person name="Murphy C."/>
            <person name="Neiman D."/>
            <person name="Pearson M."/>
            <person name="Priest M."/>
            <person name="Roberts A."/>
            <person name="Saif S."/>
            <person name="Shea T."/>
            <person name="Sisk P."/>
            <person name="Sykes S."/>
            <person name="Wortman J."/>
            <person name="Nusbaum C."/>
            <person name="Birren B."/>
        </authorList>
    </citation>
    <scope>NUCLEOTIDE SEQUENCE [LARGE SCALE GENOMIC DNA]</scope>
    <source>
        <strain evidence="3">race PST-78</strain>
    </source>
</reference>
<dbReference type="STRING" id="1165861.A0A0L0W3A0"/>
<accession>A0A0L0W3A0</accession>
<evidence type="ECO:0000313" key="3">
    <source>
        <dbReference type="Proteomes" id="UP000054564"/>
    </source>
</evidence>
<evidence type="ECO:0000256" key="1">
    <source>
        <dbReference type="SAM" id="MobiDB-lite"/>
    </source>
</evidence>
<gene>
    <name evidence="2" type="ORF">PSTG_01005</name>
</gene>
<keyword evidence="3" id="KW-1185">Reference proteome</keyword>